<accession>A0A3Q1CJM2</accession>
<comment type="cofactor">
    <cofactor evidence="1 10">
        <name>heme</name>
        <dbReference type="ChEBI" id="CHEBI:30413"/>
    </cofactor>
</comment>
<keyword evidence="13" id="KW-1185">Reference proteome</keyword>
<evidence type="ECO:0000256" key="8">
    <source>
        <dbReference type="ARBA" id="ARBA00023033"/>
    </source>
</evidence>
<dbReference type="Ensembl" id="ENSAOCT00000016400.2">
    <property type="protein sequence ID" value="ENSAOCP00000025878.2"/>
    <property type="gene ID" value="ENSAOCG00000013762.2"/>
</dbReference>
<dbReference type="Gene3D" id="1.10.630.10">
    <property type="entry name" value="Cytochrome P450"/>
    <property type="match status" value="1"/>
</dbReference>
<dbReference type="Proteomes" id="UP001501940">
    <property type="component" value="Chromosome 2"/>
</dbReference>
<dbReference type="STRING" id="80972.ENSAOCP00000025878"/>
<dbReference type="AlphaFoldDB" id="A0A3Q1CJM2"/>
<dbReference type="FunFam" id="1.10.630.10:FF:000004">
    <property type="entry name" value="cytochrome P450 2D15 isoform X1"/>
    <property type="match status" value="1"/>
</dbReference>
<dbReference type="Pfam" id="PF00067">
    <property type="entry name" value="p450"/>
    <property type="match status" value="1"/>
</dbReference>
<comment type="subcellular location">
    <subcellularLocation>
        <location evidence="2">Membrane</location>
    </subcellularLocation>
</comment>
<evidence type="ECO:0000256" key="4">
    <source>
        <dbReference type="ARBA" id="ARBA00022617"/>
    </source>
</evidence>
<keyword evidence="6 11" id="KW-0560">Oxidoreductase</keyword>
<dbReference type="InterPro" id="IPR001128">
    <property type="entry name" value="Cyt_P450"/>
</dbReference>
<dbReference type="SUPFAM" id="SSF48264">
    <property type="entry name" value="Cytochrome P450"/>
    <property type="match status" value="1"/>
</dbReference>
<evidence type="ECO:0000256" key="5">
    <source>
        <dbReference type="ARBA" id="ARBA00022723"/>
    </source>
</evidence>
<evidence type="ECO:0000256" key="1">
    <source>
        <dbReference type="ARBA" id="ARBA00001971"/>
    </source>
</evidence>
<reference evidence="12 13" key="1">
    <citation type="submission" date="2022-01" db="EMBL/GenBank/DDBJ databases">
        <title>A chromosome-scale genome assembly of the false clownfish, Amphiprion ocellaris.</title>
        <authorList>
            <person name="Ryu T."/>
        </authorList>
    </citation>
    <scope>NUCLEOTIDE SEQUENCE [LARGE SCALE GENOMIC DNA]</scope>
</reference>
<dbReference type="PANTHER" id="PTHR24300">
    <property type="entry name" value="CYTOCHROME P450 508A4-RELATED"/>
    <property type="match status" value="1"/>
</dbReference>
<dbReference type="InterPro" id="IPR050182">
    <property type="entry name" value="Cytochrome_P450_fam2"/>
</dbReference>
<dbReference type="PROSITE" id="PS00086">
    <property type="entry name" value="CYTOCHROME_P450"/>
    <property type="match status" value="1"/>
</dbReference>
<dbReference type="GO" id="GO:0016712">
    <property type="term" value="F:oxidoreductase activity, acting on paired donors, with incorporation or reduction of molecular oxygen, reduced flavin or flavoprotein as one donor, and incorporation of one atom of oxygen"/>
    <property type="evidence" value="ECO:0007669"/>
    <property type="project" value="InterPro"/>
</dbReference>
<dbReference type="PRINTS" id="PR01686">
    <property type="entry name" value="EP450ICYP2D"/>
</dbReference>
<evidence type="ECO:0000256" key="10">
    <source>
        <dbReference type="PIRSR" id="PIRSR602401-1"/>
    </source>
</evidence>
<dbReference type="GeneTree" id="ENSGT00950000182879"/>
<dbReference type="GO" id="GO:0016020">
    <property type="term" value="C:membrane"/>
    <property type="evidence" value="ECO:0007669"/>
    <property type="project" value="UniProtKB-SubCell"/>
</dbReference>
<keyword evidence="7 10" id="KW-0408">Iron</keyword>
<evidence type="ECO:0000256" key="2">
    <source>
        <dbReference type="ARBA" id="ARBA00004370"/>
    </source>
</evidence>
<evidence type="ECO:0000256" key="7">
    <source>
        <dbReference type="ARBA" id="ARBA00023004"/>
    </source>
</evidence>
<evidence type="ECO:0000256" key="3">
    <source>
        <dbReference type="ARBA" id="ARBA00010617"/>
    </source>
</evidence>
<feature type="binding site" description="axial binding residue" evidence="10">
    <location>
        <position position="452"/>
    </location>
    <ligand>
        <name>heme</name>
        <dbReference type="ChEBI" id="CHEBI:30413"/>
    </ligand>
    <ligandPart>
        <name>Fe</name>
        <dbReference type="ChEBI" id="CHEBI:18248"/>
    </ligandPart>
</feature>
<dbReference type="InterPro" id="IPR017972">
    <property type="entry name" value="Cyt_P450_CS"/>
</dbReference>
<keyword evidence="5 10" id="KW-0479">Metal-binding</keyword>
<dbReference type="OMA" id="NIFTWDQ"/>
<dbReference type="PRINTS" id="PR00385">
    <property type="entry name" value="P450"/>
</dbReference>
<reference evidence="12" key="3">
    <citation type="submission" date="2025-09" db="UniProtKB">
        <authorList>
            <consortium name="Ensembl"/>
        </authorList>
    </citation>
    <scope>IDENTIFICATION</scope>
</reference>
<dbReference type="GO" id="GO:0005737">
    <property type="term" value="C:cytoplasm"/>
    <property type="evidence" value="ECO:0007669"/>
    <property type="project" value="TreeGrafter"/>
</dbReference>
<evidence type="ECO:0008006" key="14">
    <source>
        <dbReference type="Google" id="ProtNLM"/>
    </source>
</evidence>
<dbReference type="InterPro" id="IPR008069">
    <property type="entry name" value="Cyt_P450_E_grp-I_CYP2D-like"/>
</dbReference>
<evidence type="ECO:0000256" key="6">
    <source>
        <dbReference type="ARBA" id="ARBA00023002"/>
    </source>
</evidence>
<comment type="similarity">
    <text evidence="3 11">Belongs to the cytochrome P450 family.</text>
</comment>
<dbReference type="GO" id="GO:0006082">
    <property type="term" value="P:organic acid metabolic process"/>
    <property type="evidence" value="ECO:0007669"/>
    <property type="project" value="TreeGrafter"/>
</dbReference>
<sequence length="507" mass="58514">MDSIFSLIGSYIDWDFKSLLLFTVVFIIAADFVKNRRPVGFPPGPLPLPIVGNMFSLDHTRTHEALTQLAEKYGDVYSLRMGQVWMVVLNRFEVLKEALVTQGDSLADRPQLPMQHDVTHGLGIGFTNGHMWRQQRRFALSTLRYFGFGKKSLEPVILDEFTHCAEEFRSFKGKPFNPHLAINNAVSNIICSLVFGHRFEYSDEKLGRCSSTIFIVFFFDNSIVPISSFVQLYNSFTVLMRRLPGPHQRFFQIWRAMFDFIRQEIKEHKQTWDPSEQRDYIDCYLKEIQMNKGKRDNTFDEENLIMCVVDLFAAGSETTSTTLRWAFLYMAKYPEIQEKVQAEIDRVIGQSRHPSMEDRANLPNTDAVLHEIQRMGNIAPLSLPHSTNRDVQLGGYTIPKGTTIIPNLTSALFDKNEWETPFTFNPEHFLNEEGKFMKRAAFIPFSAGKRLCLGENLARMELFLFFTSFMQHFTFSMPAGVKPVLDYRFGITLSPKEYEICAIARQE</sequence>
<dbReference type="GO" id="GO:0005506">
    <property type="term" value="F:iron ion binding"/>
    <property type="evidence" value="ECO:0007669"/>
    <property type="project" value="InterPro"/>
</dbReference>
<dbReference type="GO" id="GO:0020037">
    <property type="term" value="F:heme binding"/>
    <property type="evidence" value="ECO:0007669"/>
    <property type="project" value="InterPro"/>
</dbReference>
<dbReference type="PRINTS" id="PR00463">
    <property type="entry name" value="EP450I"/>
</dbReference>
<evidence type="ECO:0000256" key="11">
    <source>
        <dbReference type="RuleBase" id="RU000461"/>
    </source>
</evidence>
<keyword evidence="9" id="KW-0472">Membrane</keyword>
<proteinExistence type="inferred from homology"/>
<reference evidence="12" key="2">
    <citation type="submission" date="2025-08" db="UniProtKB">
        <authorList>
            <consortium name="Ensembl"/>
        </authorList>
    </citation>
    <scope>IDENTIFICATION</scope>
</reference>
<evidence type="ECO:0000313" key="12">
    <source>
        <dbReference type="Ensembl" id="ENSAOCP00000025878.2"/>
    </source>
</evidence>
<dbReference type="InterPro" id="IPR036396">
    <property type="entry name" value="Cyt_P450_sf"/>
</dbReference>
<dbReference type="GO" id="GO:0006805">
    <property type="term" value="P:xenobiotic metabolic process"/>
    <property type="evidence" value="ECO:0007669"/>
    <property type="project" value="TreeGrafter"/>
</dbReference>
<protein>
    <recommendedName>
        <fullName evidence="14">Cytochrome P450, family 2, subfamily AE, polypeptide 1</fullName>
    </recommendedName>
</protein>
<evidence type="ECO:0000256" key="9">
    <source>
        <dbReference type="ARBA" id="ARBA00023136"/>
    </source>
</evidence>
<keyword evidence="4 10" id="KW-0349">Heme</keyword>
<organism evidence="12 13">
    <name type="scientific">Amphiprion ocellaris</name>
    <name type="common">Clown anemonefish</name>
    <dbReference type="NCBI Taxonomy" id="80972"/>
    <lineage>
        <taxon>Eukaryota</taxon>
        <taxon>Metazoa</taxon>
        <taxon>Chordata</taxon>
        <taxon>Craniata</taxon>
        <taxon>Vertebrata</taxon>
        <taxon>Euteleostomi</taxon>
        <taxon>Actinopterygii</taxon>
        <taxon>Neopterygii</taxon>
        <taxon>Teleostei</taxon>
        <taxon>Neoteleostei</taxon>
        <taxon>Acanthomorphata</taxon>
        <taxon>Ovalentaria</taxon>
        <taxon>Pomacentridae</taxon>
        <taxon>Amphiprion</taxon>
    </lineage>
</organism>
<dbReference type="InterPro" id="IPR002401">
    <property type="entry name" value="Cyt_P450_E_grp-I"/>
</dbReference>
<dbReference type="CDD" id="cd11026">
    <property type="entry name" value="CYP2"/>
    <property type="match status" value="1"/>
</dbReference>
<dbReference type="PANTHER" id="PTHR24300:SF177">
    <property type="entry name" value="CYTOCHROME P450 2J2"/>
    <property type="match status" value="1"/>
</dbReference>
<keyword evidence="8 11" id="KW-0503">Monooxygenase</keyword>
<evidence type="ECO:0000313" key="13">
    <source>
        <dbReference type="Proteomes" id="UP001501940"/>
    </source>
</evidence>
<name>A0A3Q1CJM2_AMPOC</name>